<reference evidence="2 3" key="1">
    <citation type="submission" date="2020-05" db="EMBL/GenBank/DDBJ databases">
        <title>Genome Sequencing of Type Strains.</title>
        <authorList>
            <person name="Lemaire J.F."/>
            <person name="Inderbitzin P."/>
            <person name="Gregorio O.A."/>
            <person name="Collins S.B."/>
            <person name="Wespe N."/>
            <person name="Knight-Connoni V."/>
        </authorList>
    </citation>
    <scope>NUCLEOTIDE SEQUENCE [LARGE SCALE GENOMIC DNA]</scope>
    <source>
        <strain evidence="2 3">DSM 100049</strain>
    </source>
</reference>
<protein>
    <submittedName>
        <fullName evidence="2">MBL fold metallo-hydrolase</fullName>
    </submittedName>
</protein>
<dbReference type="EMBL" id="JABMCH010000064">
    <property type="protein sequence ID" value="NUU47580.1"/>
    <property type="molecule type" value="Genomic_DNA"/>
</dbReference>
<feature type="domain" description="Metallo-beta-lactamase" evidence="1">
    <location>
        <begin position="34"/>
        <end position="203"/>
    </location>
</feature>
<dbReference type="InterPro" id="IPR001279">
    <property type="entry name" value="Metallo-B-lactamas"/>
</dbReference>
<dbReference type="Gene3D" id="3.60.15.10">
    <property type="entry name" value="Ribonuclease Z/Hydroxyacylglutathione hydrolase-like"/>
    <property type="match status" value="1"/>
</dbReference>
<dbReference type="PANTHER" id="PTHR42663">
    <property type="entry name" value="HYDROLASE C777.06C-RELATED-RELATED"/>
    <property type="match status" value="1"/>
</dbReference>
<dbReference type="Pfam" id="PF12706">
    <property type="entry name" value="Lactamase_B_2"/>
    <property type="match status" value="1"/>
</dbReference>
<dbReference type="SMART" id="SM00849">
    <property type="entry name" value="Lactamase_B"/>
    <property type="match status" value="1"/>
</dbReference>
<sequence length="254" mass="28432">MKIRILGCGTSSGVPRIGNDWGACDPAELRNRRMRCSALIEDEGTRILIDTGPDMREQLLVAGIGTVDAVIWTHDHADHCHGIDDVRQIFHALGEPISGYARPTTAASLENRFGYVFRGKTGYPPTATMTLIEDELTIGRIRVRTVDQPHGRILSAGLRFDCDGKSIGYATDFHELTPEMAELYSDLDLWVVDALRRRPHPAHADLPTVLHWIEMLKPRHSVLIHMDQSMDYATLCRELPARVEPAYDGMELIP</sequence>
<dbReference type="CDD" id="cd16279">
    <property type="entry name" value="metallo-hydrolase-like_MBL-fold"/>
    <property type="match status" value="1"/>
</dbReference>
<evidence type="ECO:0000259" key="1">
    <source>
        <dbReference type="SMART" id="SM00849"/>
    </source>
</evidence>
<evidence type="ECO:0000313" key="3">
    <source>
        <dbReference type="Proteomes" id="UP000536441"/>
    </source>
</evidence>
<dbReference type="AlphaFoldDB" id="A0A7Y6B5U0"/>
<keyword evidence="2" id="KW-0378">Hydrolase</keyword>
<proteinExistence type="predicted"/>
<dbReference type="SUPFAM" id="SSF56281">
    <property type="entry name" value="Metallo-hydrolase/oxidoreductase"/>
    <property type="match status" value="1"/>
</dbReference>
<comment type="caution">
    <text evidence="2">The sequence shown here is derived from an EMBL/GenBank/DDBJ whole genome shotgun (WGS) entry which is preliminary data.</text>
</comment>
<accession>A0A7Y6B5U0</accession>
<dbReference type="PANTHER" id="PTHR42663:SF6">
    <property type="entry name" value="HYDROLASE C777.06C-RELATED"/>
    <property type="match status" value="1"/>
</dbReference>
<dbReference type="Proteomes" id="UP000536441">
    <property type="component" value="Unassembled WGS sequence"/>
</dbReference>
<organism evidence="2 3">
    <name type="scientific">Sphingomonas zeae</name>
    <dbReference type="NCBI Taxonomy" id="1646122"/>
    <lineage>
        <taxon>Bacteria</taxon>
        <taxon>Pseudomonadati</taxon>
        <taxon>Pseudomonadota</taxon>
        <taxon>Alphaproteobacteria</taxon>
        <taxon>Sphingomonadales</taxon>
        <taxon>Sphingomonadaceae</taxon>
        <taxon>Sphingomonas</taxon>
    </lineage>
</organism>
<dbReference type="GO" id="GO:0016787">
    <property type="term" value="F:hydrolase activity"/>
    <property type="evidence" value="ECO:0007669"/>
    <property type="project" value="UniProtKB-KW"/>
</dbReference>
<keyword evidence="3" id="KW-1185">Reference proteome</keyword>
<gene>
    <name evidence="2" type="ORF">HP438_11395</name>
</gene>
<dbReference type="RefSeq" id="WP_175312173.1">
    <property type="nucleotide sequence ID" value="NZ_CBCRYR010000001.1"/>
</dbReference>
<evidence type="ECO:0000313" key="2">
    <source>
        <dbReference type="EMBL" id="NUU47580.1"/>
    </source>
</evidence>
<dbReference type="InterPro" id="IPR036866">
    <property type="entry name" value="RibonucZ/Hydroxyglut_hydro"/>
</dbReference>
<name>A0A7Y6B5U0_9SPHN</name>